<evidence type="ECO:0000256" key="1">
    <source>
        <dbReference type="SAM" id="MobiDB-lite"/>
    </source>
</evidence>
<dbReference type="Proteomes" id="UP000186817">
    <property type="component" value="Unassembled WGS sequence"/>
</dbReference>
<dbReference type="OrthoDB" id="416117at2759"/>
<evidence type="ECO:0000313" key="2">
    <source>
        <dbReference type="EMBL" id="OLQ05451.1"/>
    </source>
</evidence>
<dbReference type="AlphaFoldDB" id="A0A1Q9EDH8"/>
<feature type="region of interest" description="Disordered" evidence="1">
    <location>
        <begin position="589"/>
        <end position="608"/>
    </location>
</feature>
<feature type="compositionally biased region" description="Polar residues" evidence="1">
    <location>
        <begin position="141"/>
        <end position="160"/>
    </location>
</feature>
<feature type="region of interest" description="Disordered" evidence="1">
    <location>
        <begin position="123"/>
        <end position="162"/>
    </location>
</feature>
<feature type="compositionally biased region" description="Basic and acidic residues" evidence="1">
    <location>
        <begin position="181"/>
        <end position="201"/>
    </location>
</feature>
<gene>
    <name evidence="2" type="ORF">AK812_SmicGene11365</name>
</gene>
<keyword evidence="3" id="KW-1185">Reference proteome</keyword>
<accession>A0A1Q9EDH8</accession>
<organism evidence="2 3">
    <name type="scientific">Symbiodinium microadriaticum</name>
    <name type="common">Dinoflagellate</name>
    <name type="synonym">Zooxanthella microadriatica</name>
    <dbReference type="NCBI Taxonomy" id="2951"/>
    <lineage>
        <taxon>Eukaryota</taxon>
        <taxon>Sar</taxon>
        <taxon>Alveolata</taxon>
        <taxon>Dinophyceae</taxon>
        <taxon>Suessiales</taxon>
        <taxon>Symbiodiniaceae</taxon>
        <taxon>Symbiodinium</taxon>
    </lineage>
</organism>
<protein>
    <submittedName>
        <fullName evidence="2">Uncharacterized protein</fullName>
    </submittedName>
</protein>
<feature type="compositionally biased region" description="Low complexity" evidence="1">
    <location>
        <begin position="46"/>
        <end position="56"/>
    </location>
</feature>
<feature type="region of interest" description="Disordered" evidence="1">
    <location>
        <begin position="17"/>
        <end position="56"/>
    </location>
</feature>
<name>A0A1Q9EDH8_SYMMI</name>
<proteinExistence type="predicted"/>
<feature type="region of interest" description="Disordered" evidence="1">
    <location>
        <begin position="175"/>
        <end position="230"/>
    </location>
</feature>
<reference evidence="2 3" key="1">
    <citation type="submission" date="2016-02" db="EMBL/GenBank/DDBJ databases">
        <title>Genome analysis of coral dinoflagellate symbionts highlights evolutionary adaptations to a symbiotic lifestyle.</title>
        <authorList>
            <person name="Aranda M."/>
            <person name="Li Y."/>
            <person name="Liew Y.J."/>
            <person name="Baumgarten S."/>
            <person name="Simakov O."/>
            <person name="Wilson M."/>
            <person name="Piel J."/>
            <person name="Ashoor H."/>
            <person name="Bougouffa S."/>
            <person name="Bajic V.B."/>
            <person name="Ryu T."/>
            <person name="Ravasi T."/>
            <person name="Bayer T."/>
            <person name="Micklem G."/>
            <person name="Kim H."/>
            <person name="Bhak J."/>
            <person name="Lajeunesse T.C."/>
            <person name="Voolstra C.R."/>
        </authorList>
    </citation>
    <scope>NUCLEOTIDE SEQUENCE [LARGE SCALE GENOMIC DNA]</scope>
    <source>
        <strain evidence="2 3">CCMP2467</strain>
    </source>
</reference>
<evidence type="ECO:0000313" key="3">
    <source>
        <dbReference type="Proteomes" id="UP000186817"/>
    </source>
</evidence>
<sequence length="665" mass="71623">MASLVDPNIISELCRLLKAPDTPPSERGNFRRPPQVPKLWGQETQPAPKASAAPEPMPAATMIAAAVPAPAGPSHQTTPRSSGRGPWLGPGSQRSGASEAAPYSAASETMVIKPNVVLSPDDRATQKWSGRAAPAPVYAESATSSRSGVSQDPGSPSQPSLVDPKLIAELCRLLNAPETPPSDRDHLRRPLPRSWHEEKPASARPAEVSKQLPARGKAPSEAPSGPSQPNTARCHNAYLISEEAAAASASNTVLFELGLAAVRGGAQSSGPSEQCCCYRHAIPADAEADAETARQAEAEAARQAAQAAAYFQAKAAAQPQAMFGYAALQTALTVVVTMVVTWLWCYFSMGAVTQAERAHRQLRKDVLQSLTDLEKTLKDDGQTTRDSMSFQDIQARIQAAINKSMANGVTTEEMASRLESVHAGICKALRMLRRELVDEVEGFMQTLKQDLEGHGLGVSHNHRKDLLDAMDARLDKLADKVRTDINTCVSDSRTVMRDLARVYDKNNKEHRETRDVIAWIQQQCEYIEHRTDHLPAWTTTLPPPPTQQQWVPPTGGTGPTLLHLDESLPMAMNTRSTLTVTRIATTPAATQAGQNAAGKDTTDEVRPSVSAETVNGMISGRTSIRSRCSDSEGEGGKGDLIEEREALEEEVCSIMDVLRGLYPVS</sequence>
<comment type="caution">
    <text evidence="2">The sequence shown here is derived from an EMBL/GenBank/DDBJ whole genome shotgun (WGS) entry which is preliminary data.</text>
</comment>
<dbReference type="EMBL" id="LSRX01000185">
    <property type="protein sequence ID" value="OLQ05451.1"/>
    <property type="molecule type" value="Genomic_DNA"/>
</dbReference>
<feature type="region of interest" description="Disordered" evidence="1">
    <location>
        <begin position="69"/>
        <end position="103"/>
    </location>
</feature>